<dbReference type="EMBL" id="DUGC01000094">
    <property type="protein sequence ID" value="HIH10177.1"/>
    <property type="molecule type" value="Genomic_DNA"/>
</dbReference>
<protein>
    <recommendedName>
        <fullName evidence="3">AbiEi antitoxin C-terminal domain-containing protein</fullName>
    </recommendedName>
</protein>
<evidence type="ECO:0000313" key="2">
    <source>
        <dbReference type="Proteomes" id="UP000565078"/>
    </source>
</evidence>
<comment type="caution">
    <text evidence="1">The sequence shown here is derived from an EMBL/GenBank/DDBJ whole genome shotgun (WGS) entry which is preliminary data.</text>
</comment>
<reference evidence="2" key="1">
    <citation type="journal article" date="2020" name="bioRxiv">
        <title>A rank-normalized archaeal taxonomy based on genome phylogeny resolves widespread incomplete and uneven classifications.</title>
        <authorList>
            <person name="Rinke C."/>
            <person name="Chuvochina M."/>
            <person name="Mussig A.J."/>
            <person name="Chaumeil P.-A."/>
            <person name="Waite D.W."/>
            <person name="Whitman W.B."/>
            <person name="Parks D.H."/>
            <person name="Hugenholtz P."/>
        </authorList>
    </citation>
    <scope>NUCLEOTIDE SEQUENCE [LARGE SCALE GENOMIC DNA]</scope>
</reference>
<gene>
    <name evidence="1" type="ORF">HA254_05940</name>
</gene>
<proteinExistence type="predicted"/>
<evidence type="ECO:0008006" key="3">
    <source>
        <dbReference type="Google" id="ProtNLM"/>
    </source>
</evidence>
<accession>A0A7J4J290</accession>
<name>A0A7J4J290_9ARCH</name>
<dbReference type="Proteomes" id="UP000565078">
    <property type="component" value="Unassembled WGS sequence"/>
</dbReference>
<organism evidence="1 2">
    <name type="scientific">Candidatus Iainarchaeum sp</name>
    <dbReference type="NCBI Taxonomy" id="3101447"/>
    <lineage>
        <taxon>Archaea</taxon>
        <taxon>Candidatus Iainarchaeota</taxon>
        <taxon>Candidatus Iainarchaeia</taxon>
        <taxon>Candidatus Iainarchaeales</taxon>
        <taxon>Candidatus Iainarchaeaceae</taxon>
        <taxon>Candidatus Iainarchaeum</taxon>
    </lineage>
</organism>
<evidence type="ECO:0000313" key="1">
    <source>
        <dbReference type="EMBL" id="HIH10177.1"/>
    </source>
</evidence>
<sequence length="201" mass="23293">MLLRKERYISREELRGICSGVGLPYNTALMYLFTNKYLLRVLRGFFYIPGLQERRLKSGTPSIYEAIGRAMEYKKVSNWYFGLESAIKLNNITHEVFTVDFVVSDTIFRPKPMEILGHRVKFVKLGKKLFGFGVKREGAIIYSDLEKTVLDLVHIRKHNSVNNGAIWNEFIEWAESADHKKMAEYARNYSKSVREAAAKLT</sequence>
<dbReference type="AlphaFoldDB" id="A0A7J4J290"/>